<dbReference type="GO" id="GO:0005694">
    <property type="term" value="C:chromosome"/>
    <property type="evidence" value="ECO:0007669"/>
    <property type="project" value="InterPro"/>
</dbReference>
<dbReference type="GO" id="GO:0003677">
    <property type="term" value="F:DNA binding"/>
    <property type="evidence" value="ECO:0007669"/>
    <property type="project" value="InterPro"/>
</dbReference>
<evidence type="ECO:0000256" key="1">
    <source>
        <dbReference type="SAM" id="MobiDB-lite"/>
    </source>
</evidence>
<evidence type="ECO:0000313" key="4">
    <source>
        <dbReference type="Proteomes" id="UP000229631"/>
    </source>
</evidence>
<dbReference type="EMBL" id="PEVC01000034">
    <property type="protein sequence ID" value="PIV01051.1"/>
    <property type="molecule type" value="Genomic_DNA"/>
</dbReference>
<gene>
    <name evidence="3" type="ORF">COS54_01755</name>
</gene>
<name>A0A2M7BD64_9BACT</name>
<dbReference type="Pfam" id="PF01396">
    <property type="entry name" value="Zn_ribbon_Top1"/>
    <property type="match status" value="3"/>
</dbReference>
<reference evidence="4" key="1">
    <citation type="submission" date="2017-09" db="EMBL/GenBank/DDBJ databases">
        <title>Depth-based differentiation of microbial function through sediment-hosted aquifers and enrichment of novel symbionts in the deep terrestrial subsurface.</title>
        <authorList>
            <person name="Probst A.J."/>
            <person name="Ladd B."/>
            <person name="Jarett J.K."/>
            <person name="Geller-Mcgrath D.E."/>
            <person name="Sieber C.M.K."/>
            <person name="Emerson J.B."/>
            <person name="Anantharaman K."/>
            <person name="Thomas B.C."/>
            <person name="Malmstrom R."/>
            <person name="Stieglmeier M."/>
            <person name="Klingl A."/>
            <person name="Woyke T."/>
            <person name="Ryan C.M."/>
            <person name="Banfield J.F."/>
        </authorList>
    </citation>
    <scope>NUCLEOTIDE SEQUENCE [LARGE SCALE GENOMIC DNA]</scope>
</reference>
<dbReference type="AlphaFoldDB" id="A0A2M7BD64"/>
<feature type="domain" description="DNA topoisomerase type IA zn finger" evidence="2">
    <location>
        <begin position="112"/>
        <end position="129"/>
    </location>
</feature>
<evidence type="ECO:0000259" key="2">
    <source>
        <dbReference type="Pfam" id="PF01396"/>
    </source>
</evidence>
<feature type="domain" description="DNA topoisomerase type IA zn finger" evidence="2">
    <location>
        <begin position="58"/>
        <end position="77"/>
    </location>
</feature>
<protein>
    <recommendedName>
        <fullName evidence="2">DNA topoisomerase type IA zn finger domain-containing protein</fullName>
    </recommendedName>
</protein>
<feature type="region of interest" description="Disordered" evidence="1">
    <location>
        <begin position="164"/>
        <end position="185"/>
    </location>
</feature>
<feature type="compositionally biased region" description="Pro residues" evidence="1">
    <location>
        <begin position="174"/>
        <end position="185"/>
    </location>
</feature>
<feature type="domain" description="DNA topoisomerase type IA zn finger" evidence="2">
    <location>
        <begin position="5"/>
        <end position="14"/>
    </location>
</feature>
<dbReference type="Proteomes" id="UP000229631">
    <property type="component" value="Unassembled WGS sequence"/>
</dbReference>
<evidence type="ECO:0000313" key="3">
    <source>
        <dbReference type="EMBL" id="PIV01051.1"/>
    </source>
</evidence>
<organism evidence="3 4">
    <name type="scientific">Candidatus Shapirobacteria bacterium CG03_land_8_20_14_0_80_39_12</name>
    <dbReference type="NCBI Taxonomy" id="1974879"/>
    <lineage>
        <taxon>Bacteria</taxon>
        <taxon>Candidatus Shapironibacteriota</taxon>
    </lineage>
</organism>
<comment type="caution">
    <text evidence="3">The sequence shown here is derived from an EMBL/GenBank/DDBJ whole genome shotgun (WGS) entry which is preliminary data.</text>
</comment>
<accession>A0A2M7BD64</accession>
<dbReference type="GO" id="GO:0003916">
    <property type="term" value="F:DNA topoisomerase activity"/>
    <property type="evidence" value="ECO:0007669"/>
    <property type="project" value="InterPro"/>
</dbReference>
<dbReference type="GO" id="GO:0006265">
    <property type="term" value="P:DNA topological change"/>
    <property type="evidence" value="ECO:0007669"/>
    <property type="project" value="InterPro"/>
</dbReference>
<dbReference type="InterPro" id="IPR013498">
    <property type="entry name" value="Topo_IA_Znf"/>
</dbReference>
<proteinExistence type="predicted"/>
<sequence>MADEDKCPKCGAPLGEVTETKTGRKLQRCSKGSWNPETHKTEGCDYVKWLAVEPQTLDEKCPKCGAPLVLAVTRFGKKMKKCSTNVWNKETRKAEGCNFVEWINGTTEELNEDCPLCGQKLVLFTTSTGKKMKKCSSAGWDKENRAPTGCTYVQWLKASDYISKEESGGEEFLPPEPEPEPTPKQ</sequence>